<proteinExistence type="predicted"/>
<feature type="region of interest" description="Disordered" evidence="1">
    <location>
        <begin position="277"/>
        <end position="338"/>
    </location>
</feature>
<reference evidence="3 4" key="1">
    <citation type="submission" date="2014-07" db="EMBL/GenBank/DDBJ databases">
        <title>Genomic and transcriptomic analysis on Apis cerana provide comprehensive insights into honey bee biology.</title>
        <authorList>
            <person name="Diao Q."/>
            <person name="Sun L."/>
            <person name="Zheng H."/>
            <person name="Zheng H."/>
            <person name="Xu S."/>
            <person name="Wang S."/>
            <person name="Zeng Z."/>
            <person name="Hu F."/>
            <person name="Su S."/>
            <person name="Wu J."/>
        </authorList>
    </citation>
    <scope>NUCLEOTIDE SEQUENCE [LARGE SCALE GENOMIC DNA]</scope>
    <source>
        <tissue evidence="3">Pupae without intestine</tissue>
    </source>
</reference>
<feature type="compositionally biased region" description="Polar residues" evidence="1">
    <location>
        <begin position="324"/>
        <end position="337"/>
    </location>
</feature>
<keyword evidence="4" id="KW-1185">Reference proteome</keyword>
<evidence type="ECO:0000256" key="2">
    <source>
        <dbReference type="SAM" id="Phobius"/>
    </source>
</evidence>
<keyword evidence="2" id="KW-0472">Membrane</keyword>
<name>A0A2A3EHL5_APICC</name>
<dbReference type="EMBL" id="KZ288255">
    <property type="protein sequence ID" value="PBC30689.1"/>
    <property type="molecule type" value="Genomic_DNA"/>
</dbReference>
<keyword evidence="2" id="KW-1133">Transmembrane helix</keyword>
<dbReference type="Proteomes" id="UP000242457">
    <property type="component" value="Unassembled WGS sequence"/>
</dbReference>
<accession>A0A2A3EHL5</accession>
<evidence type="ECO:0000256" key="1">
    <source>
        <dbReference type="SAM" id="MobiDB-lite"/>
    </source>
</evidence>
<feature type="compositionally biased region" description="Basic and acidic residues" evidence="1">
    <location>
        <begin position="110"/>
        <end position="122"/>
    </location>
</feature>
<evidence type="ECO:0000313" key="3">
    <source>
        <dbReference type="EMBL" id="PBC30689.1"/>
    </source>
</evidence>
<sequence>MYGWRIGDLGADGLVMAEFNIDIGKLPEDVREKLAELDLELSEDRGKRRNKLQKSLEPTVAPSIDTKLDEKSIEKQTIINEQKPKKLQDDTLSRESISYDEWLQGVSSSSREKLDEVHREQQQNKQNKQHILGKNNVSKFQKQIEADHVAEDLKVLDLDASPVLASKPFRISNETIQEKNNHQDILQVQEPFIEGPPSVSINLGRIWRDAVPMPFPSSSGPSIHHSLDSALKERKSQPTVARTVSAPEKSVTGKDITSAFGFSLRIAKLADFRAGGTRNGFFNRRTKKPSPSVNAEGYFKRTNASRRSSSRRRGKRTSQRVKKSQPQSQPVARSNSPVWFVPPERRRSKRQRRVWREIRYFPETEIPVIERIDDYSSNLSDDQFDDLKLLLSGDFNDRREGGLNSLVSSSLGSFSATSSSSSACRAPKISDFNEDKLFSEELRTSGVLARRTIWRPMTSNYFASNQFLSFLSKGSSNLIGKEKTRIDSSLYYRCLSSTDSETEDETTNHLERRKSTHAMHRQQHLKRQRSGLRRRPLRRKSQLRKASGQPVFLVRKCSSLRKRPSKILTKRRSYYYIRTDYYFMATIFNLFSSLQYIYFYF</sequence>
<dbReference type="AlphaFoldDB" id="A0A2A3EHL5"/>
<feature type="region of interest" description="Disordered" evidence="1">
    <location>
        <begin position="110"/>
        <end position="135"/>
    </location>
</feature>
<feature type="transmembrane region" description="Helical" evidence="2">
    <location>
        <begin position="581"/>
        <end position="600"/>
    </location>
</feature>
<keyword evidence="2" id="KW-0812">Transmembrane</keyword>
<gene>
    <name evidence="3" type="ORF">APICC_09313</name>
</gene>
<dbReference type="STRING" id="94128.A0A2A3EHL5"/>
<organism evidence="3 4">
    <name type="scientific">Apis cerana cerana</name>
    <name type="common">Oriental honeybee</name>
    <dbReference type="NCBI Taxonomy" id="94128"/>
    <lineage>
        <taxon>Eukaryota</taxon>
        <taxon>Metazoa</taxon>
        <taxon>Ecdysozoa</taxon>
        <taxon>Arthropoda</taxon>
        <taxon>Hexapoda</taxon>
        <taxon>Insecta</taxon>
        <taxon>Pterygota</taxon>
        <taxon>Neoptera</taxon>
        <taxon>Endopterygota</taxon>
        <taxon>Hymenoptera</taxon>
        <taxon>Apocrita</taxon>
        <taxon>Aculeata</taxon>
        <taxon>Apoidea</taxon>
        <taxon>Anthophila</taxon>
        <taxon>Apidae</taxon>
        <taxon>Apis</taxon>
    </lineage>
</organism>
<protein>
    <submittedName>
        <fullName evidence="3">Disco-interacting protein</fullName>
    </submittedName>
</protein>
<feature type="compositionally biased region" description="Basic residues" evidence="1">
    <location>
        <begin position="511"/>
        <end position="543"/>
    </location>
</feature>
<evidence type="ECO:0000313" key="4">
    <source>
        <dbReference type="Proteomes" id="UP000242457"/>
    </source>
</evidence>
<feature type="region of interest" description="Disordered" evidence="1">
    <location>
        <begin position="502"/>
        <end position="548"/>
    </location>
</feature>
<dbReference type="OrthoDB" id="69964at2759"/>
<feature type="region of interest" description="Disordered" evidence="1">
    <location>
        <begin position="230"/>
        <end position="250"/>
    </location>
</feature>
<feature type="compositionally biased region" description="Basic residues" evidence="1">
    <location>
        <begin position="308"/>
        <end position="323"/>
    </location>
</feature>